<accession>A0ABU3BGZ9</accession>
<gene>
    <name evidence="1" type="ORF">RM520_07340</name>
</gene>
<evidence type="ECO:0000313" key="1">
    <source>
        <dbReference type="EMBL" id="MDT0621432.1"/>
    </source>
</evidence>
<comment type="caution">
    <text evidence="1">The sequence shown here is derived from an EMBL/GenBank/DDBJ whole genome shotgun (WGS) entry which is preliminary data.</text>
</comment>
<name>A0ABU3BGZ9_9FLAO</name>
<protein>
    <recommendedName>
        <fullName evidence="3">Class IIb bacteriocin, lactobin A/cerein 7B family</fullName>
    </recommendedName>
</protein>
<proteinExistence type="predicted"/>
<dbReference type="Proteomes" id="UP001250662">
    <property type="component" value="Unassembled WGS sequence"/>
</dbReference>
<keyword evidence="2" id="KW-1185">Reference proteome</keyword>
<evidence type="ECO:0000313" key="2">
    <source>
        <dbReference type="Proteomes" id="UP001250662"/>
    </source>
</evidence>
<reference evidence="1 2" key="1">
    <citation type="submission" date="2023-09" db="EMBL/GenBank/DDBJ databases">
        <authorList>
            <person name="Rey-Velasco X."/>
        </authorList>
    </citation>
    <scope>NUCLEOTIDE SEQUENCE [LARGE SCALE GENOMIC DNA]</scope>
    <source>
        <strain evidence="1 2">P007</strain>
    </source>
</reference>
<sequence length="54" mass="5720">MKNVKLVELKLDEKLNTAGGVDPVTAIGVVFGLAATFIKGGYDLGGELYRATHK</sequence>
<organism evidence="1 2">
    <name type="scientific">Croceitalea vernalis</name>
    <dbReference type="NCBI Taxonomy" id="3075599"/>
    <lineage>
        <taxon>Bacteria</taxon>
        <taxon>Pseudomonadati</taxon>
        <taxon>Bacteroidota</taxon>
        <taxon>Flavobacteriia</taxon>
        <taxon>Flavobacteriales</taxon>
        <taxon>Flavobacteriaceae</taxon>
        <taxon>Croceitalea</taxon>
    </lineage>
</organism>
<dbReference type="EMBL" id="JAVRHU010000002">
    <property type="protein sequence ID" value="MDT0621432.1"/>
    <property type="molecule type" value="Genomic_DNA"/>
</dbReference>
<dbReference type="RefSeq" id="WP_311387514.1">
    <property type="nucleotide sequence ID" value="NZ_JAVRHU010000002.1"/>
</dbReference>
<evidence type="ECO:0008006" key="3">
    <source>
        <dbReference type="Google" id="ProtNLM"/>
    </source>
</evidence>